<dbReference type="InterPro" id="IPR013785">
    <property type="entry name" value="Aldolase_TIM"/>
</dbReference>
<feature type="domain" description="NADH:flavin oxidoreductase/NADH oxidase N-terminal" evidence="6">
    <location>
        <begin position="3"/>
        <end position="336"/>
    </location>
</feature>
<sequence length="353" mass="37737">MALFSPLTLRGVTLRNRIAVSPMCQYSAEDGRANDWHFAHLSARALGGAGLVLTEATAVEARGRISPEDLGLWKDAHIAPLARINRFLRDQGAVPGVQLAHAGRKASTYRPWAAERGTVPPAAGGWRSVGPSEAAFPGLSAPKALDEGELPGIIQAFADAATRAVAAGFQVIELHAAHGYLLHSFLSPLTNTRTDRYGGPFENRVRLLLEVTEAVRARLPEELPLFVRLSATDWVADGWQVEDSVALARLLKERGVDLIDCSSGGAVPGVTIPVGPGYQVPLAARVRREAGVATGAVGMITEPEHAEAIVRCGEADLVLLGRELLRDPFWPHRAAAALGAAPFWPPQYERAAF</sequence>
<dbReference type="Gene3D" id="3.20.20.70">
    <property type="entry name" value="Aldolase class I"/>
    <property type="match status" value="1"/>
</dbReference>
<keyword evidence="4" id="KW-0521">NADP</keyword>
<evidence type="ECO:0000256" key="3">
    <source>
        <dbReference type="ARBA" id="ARBA00022643"/>
    </source>
</evidence>
<dbReference type="GO" id="GO:0010181">
    <property type="term" value="F:FMN binding"/>
    <property type="evidence" value="ECO:0007669"/>
    <property type="project" value="InterPro"/>
</dbReference>
<dbReference type="Proteomes" id="UP000000379">
    <property type="component" value="Chromosome"/>
</dbReference>
<dbReference type="RefSeq" id="WP_013178615.1">
    <property type="nucleotide sequence ID" value="NC_014221.1"/>
</dbReference>
<evidence type="ECO:0000313" key="7">
    <source>
        <dbReference type="EMBL" id="ADI15251.1"/>
    </source>
</evidence>
<dbReference type="InterPro" id="IPR044152">
    <property type="entry name" value="YqjM-like"/>
</dbReference>
<evidence type="ECO:0000256" key="1">
    <source>
        <dbReference type="ARBA" id="ARBA00001917"/>
    </source>
</evidence>
<protein>
    <submittedName>
        <fullName evidence="7">NADH:flavin oxidoreductase/NADH oxidase</fullName>
    </submittedName>
</protein>
<dbReference type="EMBL" id="CP002049">
    <property type="protein sequence ID" value="ADI15251.1"/>
    <property type="molecule type" value="Genomic_DNA"/>
</dbReference>
<reference evidence="7 8" key="2">
    <citation type="journal article" date="2011" name="Stand. Genomic Sci.">
        <title>Complete genome sequence of Truepera radiovictrix type strain (RQ-24).</title>
        <authorList>
            <person name="Ivanova N."/>
            <person name="Rohde C."/>
            <person name="Munk C."/>
            <person name="Nolan M."/>
            <person name="Lucas S."/>
            <person name="Del Rio T.G."/>
            <person name="Tice H."/>
            <person name="Deshpande S."/>
            <person name="Cheng J.F."/>
            <person name="Tapia R."/>
            <person name="Han C."/>
            <person name="Goodwin L."/>
            <person name="Pitluck S."/>
            <person name="Liolios K."/>
            <person name="Mavromatis K."/>
            <person name="Mikhailova N."/>
            <person name="Pati A."/>
            <person name="Chen A."/>
            <person name="Palaniappan K."/>
            <person name="Land M."/>
            <person name="Hauser L."/>
            <person name="Chang Y.J."/>
            <person name="Jeffries C.D."/>
            <person name="Brambilla E."/>
            <person name="Rohde M."/>
            <person name="Goker M."/>
            <person name="Tindall B.J."/>
            <person name="Woyke T."/>
            <person name="Bristow J."/>
            <person name="Eisen J.A."/>
            <person name="Markowitz V."/>
            <person name="Hugenholtz P."/>
            <person name="Kyrpides N.C."/>
            <person name="Klenk H.P."/>
            <person name="Lapidus A."/>
        </authorList>
    </citation>
    <scope>NUCLEOTIDE SEQUENCE [LARGE SCALE GENOMIC DNA]</scope>
    <source>
        <strain evidence="8">DSM 17093 / CIP 108686 / LMG 22925 / RQ-24</strain>
    </source>
</reference>
<keyword evidence="2" id="KW-0285">Flavoprotein</keyword>
<organism evidence="7 8">
    <name type="scientific">Truepera radiovictrix (strain DSM 17093 / CIP 108686 / LMG 22925 / RQ-24)</name>
    <dbReference type="NCBI Taxonomy" id="649638"/>
    <lineage>
        <taxon>Bacteria</taxon>
        <taxon>Thermotogati</taxon>
        <taxon>Deinococcota</taxon>
        <taxon>Deinococci</taxon>
        <taxon>Trueperales</taxon>
        <taxon>Trueperaceae</taxon>
        <taxon>Truepera</taxon>
    </lineage>
</organism>
<dbReference type="STRING" id="649638.Trad_2138"/>
<gene>
    <name evidence="7" type="ordered locus">Trad_2138</name>
</gene>
<accession>D7CRS3</accession>
<evidence type="ECO:0000259" key="6">
    <source>
        <dbReference type="Pfam" id="PF00724"/>
    </source>
</evidence>
<dbReference type="GO" id="GO:0003959">
    <property type="term" value="F:NADPH dehydrogenase activity"/>
    <property type="evidence" value="ECO:0007669"/>
    <property type="project" value="InterPro"/>
</dbReference>
<proteinExistence type="predicted"/>
<dbReference type="eggNOG" id="COG1902">
    <property type="taxonomic scope" value="Bacteria"/>
</dbReference>
<name>D7CRS3_TRURR</name>
<evidence type="ECO:0000256" key="2">
    <source>
        <dbReference type="ARBA" id="ARBA00022630"/>
    </source>
</evidence>
<dbReference type="HOGENOM" id="CLU_012153_2_0_0"/>
<dbReference type="AlphaFoldDB" id="D7CRS3"/>
<dbReference type="GO" id="GO:0050661">
    <property type="term" value="F:NADP binding"/>
    <property type="evidence" value="ECO:0007669"/>
    <property type="project" value="InterPro"/>
</dbReference>
<dbReference type="CDD" id="cd02932">
    <property type="entry name" value="OYE_YqiM_FMN"/>
    <property type="match status" value="1"/>
</dbReference>
<keyword evidence="8" id="KW-1185">Reference proteome</keyword>
<dbReference type="KEGG" id="tra:Trad_2138"/>
<evidence type="ECO:0000256" key="5">
    <source>
        <dbReference type="ARBA" id="ARBA00023002"/>
    </source>
</evidence>
<dbReference type="Pfam" id="PF00724">
    <property type="entry name" value="Oxidored_FMN"/>
    <property type="match status" value="1"/>
</dbReference>
<dbReference type="OrthoDB" id="9784632at2"/>
<evidence type="ECO:0000313" key="8">
    <source>
        <dbReference type="Proteomes" id="UP000000379"/>
    </source>
</evidence>
<comment type="cofactor">
    <cofactor evidence="1">
        <name>FMN</name>
        <dbReference type="ChEBI" id="CHEBI:58210"/>
    </cofactor>
</comment>
<keyword evidence="5" id="KW-0560">Oxidoreductase</keyword>
<reference evidence="8" key="1">
    <citation type="submission" date="2010-05" db="EMBL/GenBank/DDBJ databases">
        <title>The complete genome of Truepera radiovictris DSM 17093.</title>
        <authorList>
            <consortium name="US DOE Joint Genome Institute (JGI-PGF)"/>
            <person name="Lucas S."/>
            <person name="Copeland A."/>
            <person name="Lapidus A."/>
            <person name="Glavina del Rio T."/>
            <person name="Dalin E."/>
            <person name="Tice H."/>
            <person name="Bruce D."/>
            <person name="Goodwin L."/>
            <person name="Pitluck S."/>
            <person name="Kyrpides N."/>
            <person name="Mavromatis K."/>
            <person name="Ovchinnikova G."/>
            <person name="Munk A.C."/>
            <person name="Detter J.C."/>
            <person name="Han C."/>
            <person name="Tapia R."/>
            <person name="Land M."/>
            <person name="Hauser L."/>
            <person name="Markowitz V."/>
            <person name="Cheng J.-F."/>
            <person name="Hugenholtz P."/>
            <person name="Woyke T."/>
            <person name="Wu D."/>
            <person name="Tindall B."/>
            <person name="Pomrenke H.G."/>
            <person name="Brambilla E."/>
            <person name="Klenk H.-P."/>
            <person name="Eisen J.A."/>
        </authorList>
    </citation>
    <scope>NUCLEOTIDE SEQUENCE [LARGE SCALE GENOMIC DNA]</scope>
    <source>
        <strain evidence="8">DSM 17093 / CIP 108686 / LMG 22925 / RQ-24</strain>
    </source>
</reference>
<dbReference type="PANTHER" id="PTHR43303">
    <property type="entry name" value="NADPH DEHYDROGENASE C23G7.10C-RELATED"/>
    <property type="match status" value="1"/>
</dbReference>
<dbReference type="SUPFAM" id="SSF51395">
    <property type="entry name" value="FMN-linked oxidoreductases"/>
    <property type="match status" value="1"/>
</dbReference>
<keyword evidence="3" id="KW-0288">FMN</keyword>
<evidence type="ECO:0000256" key="4">
    <source>
        <dbReference type="ARBA" id="ARBA00022857"/>
    </source>
</evidence>
<dbReference type="PANTHER" id="PTHR43303:SF4">
    <property type="entry name" value="NADPH DEHYDROGENASE C23G7.10C-RELATED"/>
    <property type="match status" value="1"/>
</dbReference>
<dbReference type="InterPro" id="IPR001155">
    <property type="entry name" value="OxRdtase_FMN_N"/>
</dbReference>